<organism evidence="1 2">
    <name type="scientific">Candidatus Campbellbacteria bacterium CG22_combo_CG10-13_8_21_14_all_43_18</name>
    <dbReference type="NCBI Taxonomy" id="1974530"/>
    <lineage>
        <taxon>Bacteria</taxon>
        <taxon>Candidatus Campbelliibacteriota</taxon>
    </lineage>
</organism>
<evidence type="ECO:0000313" key="1">
    <source>
        <dbReference type="EMBL" id="PIP86574.1"/>
    </source>
</evidence>
<dbReference type="EMBL" id="PCTS01000019">
    <property type="protein sequence ID" value="PIP86574.1"/>
    <property type="molecule type" value="Genomic_DNA"/>
</dbReference>
<sequence>MFLKKEGFKFKFIFIGAKGNKDVYKYLSSLGENVEIIDELEWHEEGAVAEALKKYQIDIGVAPINEDKFSKAKCAFKIVEYMAVGLPVIVSPVGEQEVVTRDLLDGFHARGKEEWVKYLKQLSDVKLREKMGASGQKRIKESYSYKFILPGVYKEIKNIF</sequence>
<accession>A0A2H0DWL7</accession>
<protein>
    <recommendedName>
        <fullName evidence="3">Glycosyl transferase family 1 domain-containing protein</fullName>
    </recommendedName>
</protein>
<evidence type="ECO:0000313" key="2">
    <source>
        <dbReference type="Proteomes" id="UP000231276"/>
    </source>
</evidence>
<dbReference type="Proteomes" id="UP000231276">
    <property type="component" value="Unassembled WGS sequence"/>
</dbReference>
<name>A0A2H0DWL7_9BACT</name>
<reference evidence="1 2" key="1">
    <citation type="submission" date="2017-09" db="EMBL/GenBank/DDBJ databases">
        <title>Depth-based differentiation of microbial function through sediment-hosted aquifers and enrichment of novel symbionts in the deep terrestrial subsurface.</title>
        <authorList>
            <person name="Probst A.J."/>
            <person name="Ladd B."/>
            <person name="Jarett J.K."/>
            <person name="Geller-Mcgrath D.E."/>
            <person name="Sieber C.M."/>
            <person name="Emerson J.B."/>
            <person name="Anantharaman K."/>
            <person name="Thomas B.C."/>
            <person name="Malmstrom R."/>
            <person name="Stieglmeier M."/>
            <person name="Klingl A."/>
            <person name="Woyke T."/>
            <person name="Ryan C.M."/>
            <person name="Banfield J.F."/>
        </authorList>
    </citation>
    <scope>NUCLEOTIDE SEQUENCE [LARGE SCALE GENOMIC DNA]</scope>
    <source>
        <strain evidence="1">CG22_combo_CG10-13_8_21_14_all_43_18</strain>
    </source>
</reference>
<dbReference type="Gene3D" id="3.40.50.2000">
    <property type="entry name" value="Glycogen Phosphorylase B"/>
    <property type="match status" value="1"/>
</dbReference>
<dbReference type="AlphaFoldDB" id="A0A2H0DWL7"/>
<dbReference type="SUPFAM" id="SSF53756">
    <property type="entry name" value="UDP-Glycosyltransferase/glycogen phosphorylase"/>
    <property type="match status" value="1"/>
</dbReference>
<proteinExistence type="predicted"/>
<gene>
    <name evidence="1" type="ORF">COW82_01410</name>
</gene>
<comment type="caution">
    <text evidence="1">The sequence shown here is derived from an EMBL/GenBank/DDBJ whole genome shotgun (WGS) entry which is preliminary data.</text>
</comment>
<dbReference type="Pfam" id="PF13692">
    <property type="entry name" value="Glyco_trans_1_4"/>
    <property type="match status" value="1"/>
</dbReference>
<evidence type="ECO:0008006" key="3">
    <source>
        <dbReference type="Google" id="ProtNLM"/>
    </source>
</evidence>